<protein>
    <submittedName>
        <fullName evidence="11">Uncharacterized protein</fullName>
    </submittedName>
</protein>
<comment type="subcellular location">
    <subcellularLocation>
        <location evidence="1">Endoplasmic reticulum membrane</location>
        <topology evidence="1">Multi-pass membrane protein</topology>
    </subcellularLocation>
</comment>
<reference evidence="11 12" key="1">
    <citation type="journal article" date="2015" name="Genome Biol. Evol.">
        <title>Phylogenomic analyses indicate that early fungi evolved digesting cell walls of algal ancestors of land plants.</title>
        <authorList>
            <person name="Chang Y."/>
            <person name="Wang S."/>
            <person name="Sekimoto S."/>
            <person name="Aerts A.L."/>
            <person name="Choi C."/>
            <person name="Clum A."/>
            <person name="LaButti K.M."/>
            <person name="Lindquist E.A."/>
            <person name="Yee Ngan C."/>
            <person name="Ohm R.A."/>
            <person name="Salamov A.A."/>
            <person name="Grigoriev I.V."/>
            <person name="Spatafora J.W."/>
            <person name="Berbee M.L."/>
        </authorList>
    </citation>
    <scope>NUCLEOTIDE SEQUENCE [LARGE SCALE GENOMIC DNA]</scope>
    <source>
        <strain evidence="11 12">NRRL 28638</strain>
    </source>
</reference>
<evidence type="ECO:0000313" key="11">
    <source>
        <dbReference type="EMBL" id="KXN72148.1"/>
    </source>
</evidence>
<dbReference type="AlphaFoldDB" id="A0A137PAV4"/>
<dbReference type="UniPathway" id="UPA00196"/>
<evidence type="ECO:0000256" key="9">
    <source>
        <dbReference type="ARBA" id="ARBA00023180"/>
    </source>
</evidence>
<keyword evidence="8 10" id="KW-0472">Membrane</keyword>
<keyword evidence="6" id="KW-0256">Endoplasmic reticulum</keyword>
<proteinExistence type="inferred from homology"/>
<keyword evidence="5 10" id="KW-0812">Transmembrane</keyword>
<dbReference type="GO" id="GO:0006506">
    <property type="term" value="P:GPI anchor biosynthetic process"/>
    <property type="evidence" value="ECO:0007669"/>
    <property type="project" value="UniProtKB-UniPathway"/>
</dbReference>
<evidence type="ECO:0000256" key="8">
    <source>
        <dbReference type="ARBA" id="ARBA00023136"/>
    </source>
</evidence>
<comment type="similarity">
    <text evidence="3">Belongs to the PIGS family.</text>
</comment>
<evidence type="ECO:0000256" key="6">
    <source>
        <dbReference type="ARBA" id="ARBA00022824"/>
    </source>
</evidence>
<dbReference type="EMBL" id="KQ964459">
    <property type="protein sequence ID" value="KXN72148.1"/>
    <property type="molecule type" value="Genomic_DNA"/>
</dbReference>
<evidence type="ECO:0000313" key="12">
    <source>
        <dbReference type="Proteomes" id="UP000070444"/>
    </source>
</evidence>
<organism evidence="11 12">
    <name type="scientific">Conidiobolus coronatus (strain ATCC 28846 / CBS 209.66 / NRRL 28638)</name>
    <name type="common">Delacroixia coronata</name>
    <dbReference type="NCBI Taxonomy" id="796925"/>
    <lineage>
        <taxon>Eukaryota</taxon>
        <taxon>Fungi</taxon>
        <taxon>Fungi incertae sedis</taxon>
        <taxon>Zoopagomycota</taxon>
        <taxon>Entomophthoromycotina</taxon>
        <taxon>Entomophthoromycetes</taxon>
        <taxon>Entomophthorales</taxon>
        <taxon>Ancylistaceae</taxon>
        <taxon>Conidiobolus</taxon>
    </lineage>
</organism>
<evidence type="ECO:0000256" key="4">
    <source>
        <dbReference type="ARBA" id="ARBA00022502"/>
    </source>
</evidence>
<dbReference type="GO" id="GO:0042765">
    <property type="term" value="C:GPI-anchor transamidase complex"/>
    <property type="evidence" value="ECO:0007669"/>
    <property type="project" value="InterPro"/>
</dbReference>
<dbReference type="PANTHER" id="PTHR21072">
    <property type="entry name" value="GPI TRANSAMIDASE COMPONENT PIG-S"/>
    <property type="match status" value="1"/>
</dbReference>
<dbReference type="Pfam" id="PF10510">
    <property type="entry name" value="PIG-S"/>
    <property type="match status" value="1"/>
</dbReference>
<evidence type="ECO:0000256" key="5">
    <source>
        <dbReference type="ARBA" id="ARBA00022692"/>
    </source>
</evidence>
<keyword evidence="9" id="KW-0325">Glycoprotein</keyword>
<gene>
    <name evidence="11" type="ORF">CONCODRAFT_37328</name>
</gene>
<evidence type="ECO:0000256" key="3">
    <source>
        <dbReference type="ARBA" id="ARBA00005316"/>
    </source>
</evidence>
<accession>A0A137PAV4</accession>
<name>A0A137PAV4_CONC2</name>
<dbReference type="STRING" id="796925.A0A137PAV4"/>
<dbReference type="OMA" id="VPVCFPI"/>
<keyword evidence="7 10" id="KW-1133">Transmembrane helix</keyword>
<sequence length="341" mass="39388">MNPPVLNGNNERQGIKYVPHYQLTFSLMNEDIKDIQPNWDYQYIHSQFNKQLLHLLKNVSTFTVATQIHHISPLAVEPQTKKEGDVLTRYLTPTQLPQFVNSADWNIASAVLTEPDIHFLLYLPSSPLTIQHGNKEVSRSFSIPKWGGVYIAETPKSEEFTLTSEELEPAIKQFLKQFKELLDISEIRTTFDKYRLRVEQPYYTTLTGFEMDQYLLRRSMENIFDTASTLNSLITLVNKIKNMVILQKIQTDTQTSLNHLNEALKLLNEGKIQEGFQNTKQALTLAEKSFFDPSMVGLMYFPTEHKYAVYAPLFAPIVLTLVRVSIKTINKWRLARKAKTQ</sequence>
<evidence type="ECO:0000256" key="7">
    <source>
        <dbReference type="ARBA" id="ARBA00022989"/>
    </source>
</evidence>
<evidence type="ECO:0000256" key="1">
    <source>
        <dbReference type="ARBA" id="ARBA00004477"/>
    </source>
</evidence>
<dbReference type="OrthoDB" id="28748at2759"/>
<keyword evidence="4" id="KW-0337">GPI-anchor biosynthesis</keyword>
<comment type="pathway">
    <text evidence="2">Glycolipid biosynthesis; glycosylphosphatidylinositol-anchor biosynthesis.</text>
</comment>
<feature type="transmembrane region" description="Helical" evidence="10">
    <location>
        <begin position="307"/>
        <end position="326"/>
    </location>
</feature>
<keyword evidence="12" id="KW-1185">Reference proteome</keyword>
<evidence type="ECO:0000256" key="2">
    <source>
        <dbReference type="ARBA" id="ARBA00004687"/>
    </source>
</evidence>
<dbReference type="PANTHER" id="PTHR21072:SF13">
    <property type="entry name" value="GPI TRANSAMIDASE COMPONENT PIG-S"/>
    <property type="match status" value="1"/>
</dbReference>
<dbReference type="InterPro" id="IPR019540">
    <property type="entry name" value="PtdIno-glycan_biosynth_class_S"/>
</dbReference>
<evidence type="ECO:0000256" key="10">
    <source>
        <dbReference type="SAM" id="Phobius"/>
    </source>
</evidence>
<dbReference type="Proteomes" id="UP000070444">
    <property type="component" value="Unassembled WGS sequence"/>
</dbReference>
<dbReference type="GO" id="GO:0016255">
    <property type="term" value="P:attachment of GPI anchor to protein"/>
    <property type="evidence" value="ECO:0007669"/>
    <property type="project" value="InterPro"/>
</dbReference>